<feature type="domain" description="VWFA" evidence="1">
    <location>
        <begin position="50"/>
        <end position="229"/>
    </location>
</feature>
<accession>A0A956NLE5</accession>
<organism evidence="2 3">
    <name type="scientific">Eiseniibacteriota bacterium</name>
    <dbReference type="NCBI Taxonomy" id="2212470"/>
    <lineage>
        <taxon>Bacteria</taxon>
        <taxon>Candidatus Eiseniibacteriota</taxon>
    </lineage>
</organism>
<name>A0A956NLE5_UNCEI</name>
<dbReference type="Gene3D" id="3.40.50.410">
    <property type="entry name" value="von Willebrand factor, type A domain"/>
    <property type="match status" value="1"/>
</dbReference>
<dbReference type="InterPro" id="IPR002035">
    <property type="entry name" value="VWF_A"/>
</dbReference>
<dbReference type="Proteomes" id="UP000739538">
    <property type="component" value="Unassembled WGS sequence"/>
</dbReference>
<evidence type="ECO:0000313" key="3">
    <source>
        <dbReference type="Proteomes" id="UP000739538"/>
    </source>
</evidence>
<comment type="caution">
    <text evidence="2">The sequence shown here is derived from an EMBL/GenBank/DDBJ whole genome shotgun (WGS) entry which is preliminary data.</text>
</comment>
<dbReference type="InterPro" id="IPR036465">
    <property type="entry name" value="vWFA_dom_sf"/>
</dbReference>
<reference evidence="2" key="2">
    <citation type="journal article" date="2021" name="Microbiome">
        <title>Successional dynamics and alternative stable states in a saline activated sludge microbial community over 9 years.</title>
        <authorList>
            <person name="Wang Y."/>
            <person name="Ye J."/>
            <person name="Ju F."/>
            <person name="Liu L."/>
            <person name="Boyd J.A."/>
            <person name="Deng Y."/>
            <person name="Parks D.H."/>
            <person name="Jiang X."/>
            <person name="Yin X."/>
            <person name="Woodcroft B.J."/>
            <person name="Tyson G.W."/>
            <person name="Hugenholtz P."/>
            <person name="Polz M.F."/>
            <person name="Zhang T."/>
        </authorList>
    </citation>
    <scope>NUCLEOTIDE SEQUENCE</scope>
    <source>
        <strain evidence="2">HKST-UBA02</strain>
    </source>
</reference>
<reference evidence="2" key="1">
    <citation type="submission" date="2020-04" db="EMBL/GenBank/DDBJ databases">
        <authorList>
            <person name="Zhang T."/>
        </authorList>
    </citation>
    <scope>NUCLEOTIDE SEQUENCE</scope>
    <source>
        <strain evidence="2">HKST-UBA02</strain>
    </source>
</reference>
<evidence type="ECO:0000313" key="2">
    <source>
        <dbReference type="EMBL" id="MCA9759315.1"/>
    </source>
</evidence>
<dbReference type="Pfam" id="PF00092">
    <property type="entry name" value="VWA"/>
    <property type="match status" value="1"/>
</dbReference>
<sequence length="494" mass="52407">MSRTHWFDRPNPIRWRLLPTLLALALIFGAISSVSAGKPSLGASVGGSSDLLLVLDASGSMWGQIQGENKIVIARRVLGDLIGELEEGRNVALIAYGHRSEGDCNDIETVAPLGPLDRAGLTKTIEGLNPKGKTPITAALQDAVDLAKASGRKSTVILVSDGIETCGGDPCALVSNAKAAGVDFVLHVIGFDVDEEDVSSLECAAQAGGGLYLSAENAAELSGAMETAVALPAETPTGRLVVGAKLNGELLDVAIQVFERSSRNKVGGGRTYRSPDTNPRQIPLADGEYDVTILALGLEGNLRKQFGIEIRNGSTVEKQLDFSNGTISIGATRNGQLSDVRFEVFVHGTKEVAAKGRTYRESATNPNTITITPGEYDVELTAIEMSDNVTHRFRPITVEPGKTVTLSHDFASGEAVVKVVRQGALVDATVRITTFDGTEVGKGRARPNPDSNPQHFDIPPGSYLVKIQVIGGDRFEQDLEIRAGERTSATFEIP</sequence>
<dbReference type="SUPFAM" id="SSF53300">
    <property type="entry name" value="vWA-like"/>
    <property type="match status" value="1"/>
</dbReference>
<proteinExistence type="predicted"/>
<dbReference type="PROSITE" id="PS50234">
    <property type="entry name" value="VWFA"/>
    <property type="match status" value="1"/>
</dbReference>
<dbReference type="SMART" id="SM00327">
    <property type="entry name" value="VWA"/>
    <property type="match status" value="1"/>
</dbReference>
<evidence type="ECO:0000259" key="1">
    <source>
        <dbReference type="PROSITE" id="PS50234"/>
    </source>
</evidence>
<dbReference type="EMBL" id="JAGQHS010000311">
    <property type="protein sequence ID" value="MCA9759315.1"/>
    <property type="molecule type" value="Genomic_DNA"/>
</dbReference>
<gene>
    <name evidence="2" type="ORF">KDA27_26215</name>
</gene>
<protein>
    <submittedName>
        <fullName evidence="2">VWA domain-containing protein</fullName>
    </submittedName>
</protein>
<dbReference type="AlphaFoldDB" id="A0A956NLE5"/>